<evidence type="ECO:0000313" key="1">
    <source>
        <dbReference type="EMBL" id="KAJ9655290.1"/>
    </source>
</evidence>
<evidence type="ECO:0000313" key="2">
    <source>
        <dbReference type="Proteomes" id="UP001172386"/>
    </source>
</evidence>
<protein>
    <submittedName>
        <fullName evidence="1">Uncharacterized protein</fullName>
    </submittedName>
</protein>
<dbReference type="EMBL" id="JAPDRQ010000100">
    <property type="protein sequence ID" value="KAJ9655290.1"/>
    <property type="molecule type" value="Genomic_DNA"/>
</dbReference>
<dbReference type="Proteomes" id="UP001172386">
    <property type="component" value="Unassembled WGS sequence"/>
</dbReference>
<gene>
    <name evidence="1" type="ORF">H2198_005819</name>
</gene>
<accession>A0ACC3A545</accession>
<organism evidence="1 2">
    <name type="scientific">Neophaeococcomyces mojaviensis</name>
    <dbReference type="NCBI Taxonomy" id="3383035"/>
    <lineage>
        <taxon>Eukaryota</taxon>
        <taxon>Fungi</taxon>
        <taxon>Dikarya</taxon>
        <taxon>Ascomycota</taxon>
        <taxon>Pezizomycotina</taxon>
        <taxon>Eurotiomycetes</taxon>
        <taxon>Chaetothyriomycetidae</taxon>
        <taxon>Chaetothyriales</taxon>
        <taxon>Chaetothyriales incertae sedis</taxon>
        <taxon>Neophaeococcomyces</taxon>
    </lineage>
</organism>
<name>A0ACC3A545_9EURO</name>
<comment type="caution">
    <text evidence="1">The sequence shown here is derived from an EMBL/GenBank/DDBJ whole genome shotgun (WGS) entry which is preliminary data.</text>
</comment>
<proteinExistence type="predicted"/>
<reference evidence="1" key="1">
    <citation type="submission" date="2022-10" db="EMBL/GenBank/DDBJ databases">
        <title>Culturing micro-colonial fungi from biological soil crusts in the Mojave desert and describing Neophaeococcomyces mojavensis, and introducing the new genera and species Taxawa tesnikishii.</title>
        <authorList>
            <person name="Kurbessoian T."/>
            <person name="Stajich J.E."/>
        </authorList>
    </citation>
    <scope>NUCLEOTIDE SEQUENCE</scope>
    <source>
        <strain evidence="1">JES_112</strain>
    </source>
</reference>
<sequence length="379" mass="43710">MCDYTVKGLEQGFKNLSMQGDHDNNEQHPSIVDDPIFQHFYSKKEVDEKGFTHFEQVAKFQEPIDLTMLLDNKLFINAIKAHEPGRYLSYRQIRKDLEMVEESIEGGPERVREMFNFSNRLSTTHNRFVRASCALTVLEMYEKIILRLYDIVPDQKFKALPELQSLLFKVEFEASKLPYSEVTFNTHETIKCFEQQVKQATKDIEDLKNSIEFKTFRAKLNTATQVHECKVHQAYIEAQRGASEAAKEYIQRLAEVKDKNARMNEQRIRKNLTIKTKNLGNVHQLGNQTRTPLPDSVIQALSIIQDSYKGTIFDETFNNSKKQEKSDEDASEDGVHEATEDIENKNEEPEGFEDEPLQGVYIPNGFEHIGVPVTAAHVN</sequence>
<keyword evidence="2" id="KW-1185">Reference proteome</keyword>